<dbReference type="CDD" id="cd00221">
    <property type="entry name" value="Vsr"/>
    <property type="match status" value="1"/>
</dbReference>
<dbReference type="EMBL" id="BRZI01000019">
    <property type="protein sequence ID" value="GLD30976.1"/>
    <property type="molecule type" value="Genomic_DNA"/>
</dbReference>
<sequence>MVAKGLQPGIVSSESWASSHIARATMRANRSRDTTPEKLLRSALHALGLRFRVSARPIPSLNRTADIVFRPARIAVFVDGCFWHGCTTHYTAPRANADFWRAKIQRNQERDRQTDEQLAAEGWTVMRFWEHEDLTQAAVRIEEAVRKARPSRSAKVRHR</sequence>
<evidence type="ECO:0000256" key="5">
    <source>
        <dbReference type="ARBA" id="ARBA00023204"/>
    </source>
</evidence>
<dbReference type="AlphaFoldDB" id="A0A9P3UY44"/>
<comment type="similarity">
    <text evidence="6">Belongs to the Vsr family.</text>
</comment>
<keyword evidence="2 9" id="KW-0255">Endonuclease</keyword>
<evidence type="ECO:0000256" key="1">
    <source>
        <dbReference type="ARBA" id="ARBA00022722"/>
    </source>
</evidence>
<dbReference type="EMBL" id="BRXE01000015">
    <property type="protein sequence ID" value="GLB82711.1"/>
    <property type="molecule type" value="Genomic_DNA"/>
</dbReference>
<dbReference type="InterPro" id="IPR011335">
    <property type="entry name" value="Restrct_endonuc-II-like"/>
</dbReference>
<evidence type="ECO:0000313" key="9">
    <source>
        <dbReference type="EMBL" id="GLD30976.1"/>
    </source>
</evidence>
<keyword evidence="5" id="KW-0234">DNA repair</keyword>
<evidence type="ECO:0000313" key="8">
    <source>
        <dbReference type="EMBL" id="GLB82711.1"/>
    </source>
</evidence>
<dbReference type="Proteomes" id="UP001064782">
    <property type="component" value="Unassembled WGS sequence"/>
</dbReference>
<keyword evidence="3" id="KW-0227">DNA damage</keyword>
<dbReference type="GO" id="GO:0006298">
    <property type="term" value="P:mismatch repair"/>
    <property type="evidence" value="ECO:0007669"/>
    <property type="project" value="InterPro"/>
</dbReference>
<proteinExistence type="inferred from homology"/>
<dbReference type="Proteomes" id="UP001165663">
    <property type="component" value="Unassembled WGS sequence"/>
</dbReference>
<evidence type="ECO:0000256" key="6">
    <source>
        <dbReference type="ARBA" id="ARBA00029466"/>
    </source>
</evidence>
<comment type="caution">
    <text evidence="9">The sequence shown here is derived from an EMBL/GenBank/DDBJ whole genome shotgun (WGS) entry which is preliminary data.</text>
</comment>
<dbReference type="Pfam" id="PF04480">
    <property type="entry name" value="DUF559"/>
    <property type="match status" value="1"/>
</dbReference>
<evidence type="ECO:0000259" key="7">
    <source>
        <dbReference type="Pfam" id="PF04480"/>
    </source>
</evidence>
<keyword evidence="1" id="KW-0540">Nuclease</keyword>
<evidence type="ECO:0000256" key="4">
    <source>
        <dbReference type="ARBA" id="ARBA00022801"/>
    </source>
</evidence>
<dbReference type="GO" id="GO:0004519">
    <property type="term" value="F:endonuclease activity"/>
    <property type="evidence" value="ECO:0007669"/>
    <property type="project" value="UniProtKB-KW"/>
</dbReference>
<evidence type="ECO:0000313" key="10">
    <source>
        <dbReference type="Proteomes" id="UP001064782"/>
    </source>
</evidence>
<dbReference type="InterPro" id="IPR004603">
    <property type="entry name" value="DNA_mismatch_endonuc_vsr"/>
</dbReference>
<dbReference type="GO" id="GO:0016787">
    <property type="term" value="F:hydrolase activity"/>
    <property type="evidence" value="ECO:0007669"/>
    <property type="project" value="UniProtKB-KW"/>
</dbReference>
<evidence type="ECO:0000256" key="3">
    <source>
        <dbReference type="ARBA" id="ARBA00022763"/>
    </source>
</evidence>
<dbReference type="Pfam" id="PF03852">
    <property type="entry name" value="Vsr"/>
    <property type="match status" value="1"/>
</dbReference>
<dbReference type="SUPFAM" id="SSF52980">
    <property type="entry name" value="Restriction endonuclease-like"/>
    <property type="match status" value="1"/>
</dbReference>
<gene>
    <name evidence="9" type="ORF">Mkiyose1413_28590</name>
    <name evidence="8" type="ORF">SRL2020028_19670</name>
</gene>
<feature type="domain" description="DUF559" evidence="7">
    <location>
        <begin position="105"/>
        <end position="138"/>
    </location>
</feature>
<name>A0A9P3UY44_9MYCO</name>
<dbReference type="Gene3D" id="3.40.960.10">
    <property type="entry name" value="VSR Endonuclease"/>
    <property type="match status" value="1"/>
</dbReference>
<dbReference type="InterPro" id="IPR007569">
    <property type="entry name" value="DUF559"/>
</dbReference>
<accession>A0A9P3UY44</accession>
<protein>
    <submittedName>
        <fullName evidence="9">Very short patch repair endonuclease</fullName>
    </submittedName>
</protein>
<keyword evidence="4" id="KW-0378">Hydrolase</keyword>
<reference evidence="9" key="1">
    <citation type="submission" date="2022-08" db="EMBL/GenBank/DDBJ databases">
        <title>Mycobacterium kiyosense sp. nov., scotochromogenic slow-glowing species isolated from respiratory specimens.</title>
        <authorList>
            <person name="Fukano H."/>
            <person name="Kazumi Y."/>
            <person name="Sakagami N."/>
            <person name="Ato M."/>
            <person name="Mitarai S."/>
            <person name="Hoshino Y."/>
        </authorList>
    </citation>
    <scope>NUCLEOTIDE SEQUENCE</scope>
    <source>
        <strain evidence="9">1413</strain>
        <strain evidence="8">SRL2020-028</strain>
    </source>
</reference>
<evidence type="ECO:0000256" key="2">
    <source>
        <dbReference type="ARBA" id="ARBA00022759"/>
    </source>
</evidence>
<dbReference type="NCBIfam" id="TIGR00632">
    <property type="entry name" value="vsr"/>
    <property type="match status" value="1"/>
</dbReference>
<organism evidence="9 10">
    <name type="scientific">Mycobacterium kiyosense</name>
    <dbReference type="NCBI Taxonomy" id="2871094"/>
    <lineage>
        <taxon>Bacteria</taxon>
        <taxon>Bacillati</taxon>
        <taxon>Actinomycetota</taxon>
        <taxon>Actinomycetes</taxon>
        <taxon>Mycobacteriales</taxon>
        <taxon>Mycobacteriaceae</taxon>
        <taxon>Mycobacterium</taxon>
    </lineage>
</organism>
<keyword evidence="10" id="KW-1185">Reference proteome</keyword>